<sequence length="208" mass="22723">MADDIARKLGAVNLSDKEANIIPIESDDIQISWMNVIAVSSMDIWIQAWNIPINWISAEVGLKIGKAFLAVKDVLVPHTARTKKIVADLKYERLGGPYCGILGHQDKLCENRTQDFGARKLADGAYGDWLQAPDNPASLATFSNSSSASDNPHMHTQVKVSKNPLQPSPFVSSSKDKQPLQTQDSSPPAISTPLLPKRVYCTKSPCII</sequence>
<feature type="compositionally biased region" description="Polar residues" evidence="1">
    <location>
        <begin position="162"/>
        <end position="189"/>
    </location>
</feature>
<dbReference type="OrthoDB" id="1924068at2759"/>
<comment type="caution">
    <text evidence="2">The sequence shown here is derived from an EMBL/GenBank/DDBJ whole genome shotgun (WGS) entry which is preliminary data.</text>
</comment>
<evidence type="ECO:0000256" key="1">
    <source>
        <dbReference type="SAM" id="MobiDB-lite"/>
    </source>
</evidence>
<dbReference type="Proteomes" id="UP000325081">
    <property type="component" value="Unassembled WGS sequence"/>
</dbReference>
<proteinExistence type="predicted"/>
<gene>
    <name evidence="2" type="ORF">STAS_26864</name>
</gene>
<accession>A0A5A7QWZ2</accession>
<feature type="region of interest" description="Disordered" evidence="1">
    <location>
        <begin position="162"/>
        <end position="193"/>
    </location>
</feature>
<organism evidence="2 3">
    <name type="scientific">Striga asiatica</name>
    <name type="common">Asiatic witchweed</name>
    <name type="synonym">Buchnera asiatica</name>
    <dbReference type="NCBI Taxonomy" id="4170"/>
    <lineage>
        <taxon>Eukaryota</taxon>
        <taxon>Viridiplantae</taxon>
        <taxon>Streptophyta</taxon>
        <taxon>Embryophyta</taxon>
        <taxon>Tracheophyta</taxon>
        <taxon>Spermatophyta</taxon>
        <taxon>Magnoliopsida</taxon>
        <taxon>eudicotyledons</taxon>
        <taxon>Gunneridae</taxon>
        <taxon>Pentapetalae</taxon>
        <taxon>asterids</taxon>
        <taxon>lamiids</taxon>
        <taxon>Lamiales</taxon>
        <taxon>Orobanchaceae</taxon>
        <taxon>Buchnereae</taxon>
        <taxon>Striga</taxon>
    </lineage>
</organism>
<evidence type="ECO:0000313" key="3">
    <source>
        <dbReference type="Proteomes" id="UP000325081"/>
    </source>
</evidence>
<dbReference type="EMBL" id="BKCP01008737">
    <property type="protein sequence ID" value="GER49599.1"/>
    <property type="molecule type" value="Genomic_DNA"/>
</dbReference>
<protein>
    <submittedName>
        <fullName evidence="2">Solute carrier family 12 member 1</fullName>
    </submittedName>
</protein>
<evidence type="ECO:0000313" key="2">
    <source>
        <dbReference type="EMBL" id="GER49599.1"/>
    </source>
</evidence>
<reference evidence="3" key="1">
    <citation type="journal article" date="2019" name="Curr. Biol.">
        <title>Genome Sequence of Striga asiatica Provides Insight into the Evolution of Plant Parasitism.</title>
        <authorList>
            <person name="Yoshida S."/>
            <person name="Kim S."/>
            <person name="Wafula E.K."/>
            <person name="Tanskanen J."/>
            <person name="Kim Y.M."/>
            <person name="Honaas L."/>
            <person name="Yang Z."/>
            <person name="Spallek T."/>
            <person name="Conn C.E."/>
            <person name="Ichihashi Y."/>
            <person name="Cheong K."/>
            <person name="Cui S."/>
            <person name="Der J.P."/>
            <person name="Gundlach H."/>
            <person name="Jiao Y."/>
            <person name="Hori C."/>
            <person name="Ishida J.K."/>
            <person name="Kasahara H."/>
            <person name="Kiba T."/>
            <person name="Kim M.S."/>
            <person name="Koo N."/>
            <person name="Laohavisit A."/>
            <person name="Lee Y.H."/>
            <person name="Lumba S."/>
            <person name="McCourt P."/>
            <person name="Mortimer J.C."/>
            <person name="Mutuku J.M."/>
            <person name="Nomura T."/>
            <person name="Sasaki-Sekimoto Y."/>
            <person name="Seto Y."/>
            <person name="Wang Y."/>
            <person name="Wakatake T."/>
            <person name="Sakakibara H."/>
            <person name="Demura T."/>
            <person name="Yamaguchi S."/>
            <person name="Yoneyama K."/>
            <person name="Manabe R.I."/>
            <person name="Nelson D.C."/>
            <person name="Schulman A.H."/>
            <person name="Timko M.P."/>
            <person name="dePamphilis C.W."/>
            <person name="Choi D."/>
            <person name="Shirasu K."/>
        </authorList>
    </citation>
    <scope>NUCLEOTIDE SEQUENCE [LARGE SCALE GENOMIC DNA]</scope>
    <source>
        <strain evidence="3">cv. UVA1</strain>
    </source>
</reference>
<name>A0A5A7QWZ2_STRAF</name>
<dbReference type="AlphaFoldDB" id="A0A5A7QWZ2"/>
<keyword evidence="3" id="KW-1185">Reference proteome</keyword>